<feature type="transmembrane region" description="Helical" evidence="6">
    <location>
        <begin position="289"/>
        <end position="308"/>
    </location>
</feature>
<dbReference type="GO" id="GO:0022857">
    <property type="term" value="F:transmembrane transporter activity"/>
    <property type="evidence" value="ECO:0007669"/>
    <property type="project" value="InterPro"/>
</dbReference>
<feature type="transmembrane region" description="Helical" evidence="6">
    <location>
        <begin position="155"/>
        <end position="179"/>
    </location>
</feature>
<dbReference type="PANTHER" id="PTHR43791:SF36">
    <property type="entry name" value="TRANSPORTER, PUTATIVE (AFU_ORTHOLOGUE AFUA_6G08340)-RELATED"/>
    <property type="match status" value="1"/>
</dbReference>
<keyword evidence="5 6" id="KW-0472">Membrane</keyword>
<dbReference type="GO" id="GO:0016020">
    <property type="term" value="C:membrane"/>
    <property type="evidence" value="ECO:0007669"/>
    <property type="project" value="UniProtKB-SubCell"/>
</dbReference>
<evidence type="ECO:0000256" key="2">
    <source>
        <dbReference type="ARBA" id="ARBA00022448"/>
    </source>
</evidence>
<evidence type="ECO:0000256" key="3">
    <source>
        <dbReference type="ARBA" id="ARBA00022692"/>
    </source>
</evidence>
<accession>A0A5K1JW76</accession>
<organism evidence="7">
    <name type="scientific">Ganoderma boninense</name>
    <dbReference type="NCBI Taxonomy" id="34458"/>
    <lineage>
        <taxon>Eukaryota</taxon>
        <taxon>Fungi</taxon>
        <taxon>Dikarya</taxon>
        <taxon>Basidiomycota</taxon>
        <taxon>Agaricomycotina</taxon>
        <taxon>Agaricomycetes</taxon>
        <taxon>Polyporales</taxon>
        <taxon>Polyporaceae</taxon>
        <taxon>Ganoderma</taxon>
    </lineage>
</organism>
<dbReference type="Gene3D" id="1.20.1250.20">
    <property type="entry name" value="MFS general substrate transporter like domains"/>
    <property type="match status" value="2"/>
</dbReference>
<evidence type="ECO:0000313" key="7">
    <source>
        <dbReference type="EMBL" id="VWO95915.1"/>
    </source>
</evidence>
<name>A0A5K1JW76_9APHY</name>
<feature type="transmembrane region" description="Helical" evidence="6">
    <location>
        <begin position="314"/>
        <end position="336"/>
    </location>
</feature>
<evidence type="ECO:0000256" key="5">
    <source>
        <dbReference type="ARBA" id="ARBA00023136"/>
    </source>
</evidence>
<dbReference type="InterPro" id="IPR011701">
    <property type="entry name" value="MFS"/>
</dbReference>
<keyword evidence="4 6" id="KW-1133">Transmembrane helix</keyword>
<dbReference type="PANTHER" id="PTHR43791">
    <property type="entry name" value="PERMEASE-RELATED"/>
    <property type="match status" value="1"/>
</dbReference>
<feature type="transmembrane region" description="Helical" evidence="6">
    <location>
        <begin position="91"/>
        <end position="110"/>
    </location>
</feature>
<evidence type="ECO:0000256" key="6">
    <source>
        <dbReference type="SAM" id="Phobius"/>
    </source>
</evidence>
<feature type="transmembrane region" description="Helical" evidence="6">
    <location>
        <begin position="42"/>
        <end position="60"/>
    </location>
</feature>
<dbReference type="InterPro" id="IPR036259">
    <property type="entry name" value="MFS_trans_sf"/>
</dbReference>
<dbReference type="AlphaFoldDB" id="A0A5K1JW76"/>
<comment type="subcellular location">
    <subcellularLocation>
        <location evidence="1">Membrane</location>
        <topology evidence="1">Multi-pass membrane protein</topology>
    </subcellularLocation>
</comment>
<proteinExistence type="predicted"/>
<dbReference type="SUPFAM" id="SSF103473">
    <property type="entry name" value="MFS general substrate transporter"/>
    <property type="match status" value="1"/>
</dbReference>
<feature type="transmembrane region" description="Helical" evidence="6">
    <location>
        <begin position="122"/>
        <end position="143"/>
    </location>
</feature>
<feature type="transmembrane region" description="Helical" evidence="6">
    <location>
        <begin position="380"/>
        <end position="402"/>
    </location>
</feature>
<protein>
    <submittedName>
        <fullName evidence="7">Transcriptional repressor rco-1</fullName>
    </submittedName>
</protein>
<dbReference type="FunFam" id="1.20.1250.20:FF:000013">
    <property type="entry name" value="MFS general substrate transporter"/>
    <property type="match status" value="1"/>
</dbReference>
<feature type="transmembrane region" description="Helical" evidence="6">
    <location>
        <begin position="262"/>
        <end position="282"/>
    </location>
</feature>
<sequence length="440" mass="48057">MSSSSTDKEKLSTEIVTVEDVAPSPSLAVDHKKVLRKLDRHLIPTVFLMYLFGFLDRANITNAEVAGMGTDLHFTGIQFNLCIALTLANPVLSTSFALSGLLPGLTYYLCAWYPKFAQAKRIGLMYSGVSIAGGFGGLLAYVIQDKMHGLGGLAGWSWIFLCEGLVTVLIAIILFFCMYDYPENATFLTDAERTWLLETLKLDSAAGSKKFKRKFIVQAIRDPKSYLFASLFFLSAIPGVSFSTFLPTIINGMGFSSTTAQILTVPPNMAGFICTLCISYLSDKKHFRGPFILAWCPVAILGYALLIATKTSAAQYVGSVLVMAGVLPCVATQLSWTGGNFAGELKRAVVIGLVLGFGNFGGIIAAFIYRQQDRPRYTLGHTICISSLSLFYVMCAVAIVTLHRLNKRKIAKCERDGLTVADEDAFAELGDRSPLYRYTI</sequence>
<gene>
    <name evidence="7" type="primary">G4MUR7</name>
</gene>
<feature type="transmembrane region" description="Helical" evidence="6">
    <location>
        <begin position="226"/>
        <end position="250"/>
    </location>
</feature>
<keyword evidence="2" id="KW-0813">Transport</keyword>
<reference evidence="7" key="1">
    <citation type="submission" date="2019-10" db="EMBL/GenBank/DDBJ databases">
        <authorList>
            <person name="Nor Muhammad N."/>
        </authorList>
    </citation>
    <scope>NUCLEOTIDE SEQUENCE</scope>
</reference>
<dbReference type="Pfam" id="PF07690">
    <property type="entry name" value="MFS_1"/>
    <property type="match status" value="1"/>
</dbReference>
<feature type="transmembrane region" description="Helical" evidence="6">
    <location>
        <begin position="348"/>
        <end position="368"/>
    </location>
</feature>
<evidence type="ECO:0000256" key="4">
    <source>
        <dbReference type="ARBA" id="ARBA00022989"/>
    </source>
</evidence>
<keyword evidence="3 6" id="KW-0812">Transmembrane</keyword>
<evidence type="ECO:0000256" key="1">
    <source>
        <dbReference type="ARBA" id="ARBA00004141"/>
    </source>
</evidence>
<dbReference type="EMBL" id="LR725212">
    <property type="protein sequence ID" value="VWO95915.1"/>
    <property type="molecule type" value="Genomic_DNA"/>
</dbReference>